<dbReference type="OrthoDB" id="276685at2759"/>
<dbReference type="GO" id="GO:0009063">
    <property type="term" value="P:amino acid catabolic process"/>
    <property type="evidence" value="ECO:0007669"/>
    <property type="project" value="TreeGrafter"/>
</dbReference>
<evidence type="ECO:0000256" key="3">
    <source>
        <dbReference type="ARBA" id="ARBA00022448"/>
    </source>
</evidence>
<dbReference type="PANTHER" id="PTHR21294">
    <property type="entry name" value="ELECTRON TRANSFER FLAVOPROTEIN BETA-SUBUNIT"/>
    <property type="match status" value="1"/>
</dbReference>
<dbReference type="CDD" id="cd01714">
    <property type="entry name" value="ETF_beta"/>
    <property type="match status" value="1"/>
</dbReference>
<dbReference type="InterPro" id="IPR033948">
    <property type="entry name" value="ETF_beta_N"/>
</dbReference>
<sequence length="274" mass="29312">MLPTRANFVHILVPVKRAIDYAVKVRIAKDGKGVDTSVKHSMDSSTDTVTDLQNPFDEIAVEEAVRMREKDKDLVQSITAFTVGPAKAVDTLRTALAMGADTGIHVKVPDNATVEPLAVAEAIKKVVEREGDKKIDLVILGKQAIDDDSGATGGMLAGLLNWPQASFASKLDVSADGAAKVTREIDGGLEELKTKLPLIVTTDLRLNEPRYASLPNIMKAKKKKVETITPEDLGVDITPRLETISVSSPPERQGGGKVESVADLVSKIKEAGVL</sequence>
<evidence type="ECO:0000256" key="2">
    <source>
        <dbReference type="ARBA" id="ARBA00007557"/>
    </source>
</evidence>
<dbReference type="HOGENOM" id="CLU_060196_0_0_1"/>
<comment type="subunit">
    <text evidence="7">Heterodimer of an alpha and a beta subunit.</text>
</comment>
<dbReference type="GO" id="GO:0033539">
    <property type="term" value="P:fatty acid beta-oxidation using acyl-CoA dehydrogenase"/>
    <property type="evidence" value="ECO:0007669"/>
    <property type="project" value="TreeGrafter"/>
</dbReference>
<dbReference type="PIRSF" id="PIRSF000090">
    <property type="entry name" value="Beta-ETF"/>
    <property type="match status" value="1"/>
</dbReference>
<dbReference type="GO" id="GO:0005759">
    <property type="term" value="C:mitochondrial matrix"/>
    <property type="evidence" value="ECO:0007669"/>
    <property type="project" value="UniProtKB-SubCell"/>
</dbReference>
<dbReference type="InterPro" id="IPR012255">
    <property type="entry name" value="ETF_b"/>
</dbReference>
<feature type="domain" description="Electron transfer flavoprotein alpha/beta-subunit N-terminal" evidence="8">
    <location>
        <begin position="41"/>
        <end position="237"/>
    </location>
</feature>
<comment type="similarity">
    <text evidence="2 7">Belongs to the ETF beta-subunit/FixA family.</text>
</comment>
<dbReference type="InterPro" id="IPR014729">
    <property type="entry name" value="Rossmann-like_a/b/a_fold"/>
</dbReference>
<comment type="cofactor">
    <cofactor evidence="7">
        <name>FAD</name>
        <dbReference type="ChEBI" id="CHEBI:57692"/>
    </cofactor>
    <text evidence="7">Binds 1 FAD per dimer.</text>
</comment>
<comment type="subcellular location">
    <subcellularLocation>
        <location evidence="1 7">Mitochondrion matrix</location>
    </subcellularLocation>
</comment>
<proteinExistence type="inferred from homology"/>
<dbReference type="Proteomes" id="UP000002748">
    <property type="component" value="Unassembled WGS sequence"/>
</dbReference>
<organism evidence="9 10">
    <name type="scientific">Trichosporon asahii var. asahii (strain ATCC 90039 / CBS 2479 / JCM 2466 / KCTC 7840 / NBRC 103889/ NCYC 2677 / UAMH 7654)</name>
    <name type="common">Yeast</name>
    <dbReference type="NCBI Taxonomy" id="1186058"/>
    <lineage>
        <taxon>Eukaryota</taxon>
        <taxon>Fungi</taxon>
        <taxon>Dikarya</taxon>
        <taxon>Basidiomycota</taxon>
        <taxon>Agaricomycotina</taxon>
        <taxon>Tremellomycetes</taxon>
        <taxon>Trichosporonales</taxon>
        <taxon>Trichosporonaceae</taxon>
        <taxon>Trichosporon</taxon>
    </lineage>
</organism>
<keyword evidence="3 7" id="KW-0813">Transport</keyword>
<reference evidence="9 10" key="1">
    <citation type="journal article" date="2012" name="Eukaryot. Cell">
        <title>Draft genome sequence of CBS 2479, the standard type strain of Trichosporon asahii.</title>
        <authorList>
            <person name="Yang R.Y."/>
            <person name="Li H.T."/>
            <person name="Zhu H."/>
            <person name="Zhou G.P."/>
            <person name="Wang M."/>
            <person name="Wang L."/>
        </authorList>
    </citation>
    <scope>NUCLEOTIDE SEQUENCE [LARGE SCALE GENOMIC DNA]</scope>
    <source>
        <strain evidence="10">ATCC 90039 / CBS 2479 / JCM 2466 / KCTC 7840 / NCYC 2677 / UAMH 7654</strain>
    </source>
</reference>
<dbReference type="PANTHER" id="PTHR21294:SF8">
    <property type="entry name" value="ELECTRON TRANSFER FLAVOPROTEIN SUBUNIT BETA"/>
    <property type="match status" value="1"/>
</dbReference>
<dbReference type="InterPro" id="IPR014730">
    <property type="entry name" value="ETF_a/b_N"/>
</dbReference>
<dbReference type="AlphaFoldDB" id="J6F930"/>
<name>J6F930_TRIAS</name>
<comment type="caution">
    <text evidence="9">The sequence shown here is derived from an EMBL/GenBank/DDBJ whole genome shotgun (WGS) entry which is preliminary data.</text>
</comment>
<dbReference type="GO" id="GO:0009055">
    <property type="term" value="F:electron transfer activity"/>
    <property type="evidence" value="ECO:0007669"/>
    <property type="project" value="InterPro"/>
</dbReference>
<accession>J6F930</accession>
<dbReference type="InterPro" id="IPR000049">
    <property type="entry name" value="ET-Flavoprotein_bsu_CS"/>
</dbReference>
<comment type="function">
    <text evidence="5 7">The electron transfer flavoprotein serves as a specific electron acceptor for several dehydrogenases, including five acyl-CoA dehydrogenases, glutaryl-CoA and sarcosine dehydrogenase. It transfers the electrons to the main mitochondrial respiratory chain via ETF-ubiquinone oxidoreductase (ETF dehydrogenase).</text>
</comment>
<dbReference type="FunFam" id="3.40.50.620:FF:000011">
    <property type="entry name" value="Electron transfer flavoprotein subunit beta"/>
    <property type="match status" value="1"/>
</dbReference>
<evidence type="ECO:0000259" key="8">
    <source>
        <dbReference type="SMART" id="SM00893"/>
    </source>
</evidence>
<keyword evidence="4 7" id="KW-0249">Electron transport</keyword>
<evidence type="ECO:0000313" key="10">
    <source>
        <dbReference type="Proteomes" id="UP000002748"/>
    </source>
</evidence>
<protein>
    <recommendedName>
        <fullName evidence="6 7">Probable electron transfer flavoprotein subunit beta</fullName>
    </recommendedName>
</protein>
<dbReference type="PROSITE" id="PS01065">
    <property type="entry name" value="ETF_BETA"/>
    <property type="match status" value="1"/>
</dbReference>
<dbReference type="VEuPathDB" id="FungiDB:A1Q1_06940"/>
<evidence type="ECO:0000256" key="6">
    <source>
        <dbReference type="ARBA" id="ARBA00070315"/>
    </source>
</evidence>
<evidence type="ECO:0000256" key="1">
    <source>
        <dbReference type="ARBA" id="ARBA00004305"/>
    </source>
</evidence>
<dbReference type="Gene3D" id="3.40.50.620">
    <property type="entry name" value="HUPs"/>
    <property type="match status" value="1"/>
</dbReference>
<gene>
    <name evidence="9" type="ORF">A1Q1_06940</name>
</gene>
<dbReference type="Pfam" id="PF01012">
    <property type="entry name" value="ETF"/>
    <property type="match status" value="1"/>
</dbReference>
<dbReference type="KEGG" id="tasa:A1Q1_06940"/>
<evidence type="ECO:0000256" key="4">
    <source>
        <dbReference type="ARBA" id="ARBA00022982"/>
    </source>
</evidence>
<evidence type="ECO:0000313" key="9">
    <source>
        <dbReference type="EMBL" id="EJT51802.1"/>
    </source>
</evidence>
<dbReference type="SUPFAM" id="SSF52402">
    <property type="entry name" value="Adenine nucleotide alpha hydrolases-like"/>
    <property type="match status" value="1"/>
</dbReference>
<evidence type="ECO:0000256" key="7">
    <source>
        <dbReference type="PIRNR" id="PIRNR000090"/>
    </source>
</evidence>
<evidence type="ECO:0000256" key="5">
    <source>
        <dbReference type="ARBA" id="ARBA00025416"/>
    </source>
</evidence>
<dbReference type="RefSeq" id="XP_014182664.1">
    <property type="nucleotide sequence ID" value="XM_014327189.1"/>
</dbReference>
<comment type="cofactor">
    <cofactor evidence="7">
        <name>AMP</name>
        <dbReference type="ChEBI" id="CHEBI:456215"/>
    </cofactor>
    <text evidence="7">Binds 1 AMP per subunit.</text>
</comment>
<dbReference type="GeneID" id="25990452"/>
<dbReference type="EMBL" id="ALBS01000046">
    <property type="protein sequence ID" value="EJT51802.1"/>
    <property type="molecule type" value="Genomic_DNA"/>
</dbReference>
<keyword evidence="7" id="KW-0496">Mitochondrion</keyword>
<dbReference type="SMART" id="SM00893">
    <property type="entry name" value="ETF"/>
    <property type="match status" value="1"/>
</dbReference>